<name>A0A8X6JXP7_9ARAC</name>
<dbReference type="Proteomes" id="UP000886998">
    <property type="component" value="Unassembled WGS sequence"/>
</dbReference>
<protein>
    <submittedName>
        <fullName evidence="1">Uncharacterized protein</fullName>
    </submittedName>
</protein>
<gene>
    <name evidence="1" type="ORF">TNIN_357311</name>
</gene>
<evidence type="ECO:0000313" key="2">
    <source>
        <dbReference type="Proteomes" id="UP000886998"/>
    </source>
</evidence>
<reference evidence="1" key="1">
    <citation type="submission" date="2020-08" db="EMBL/GenBank/DDBJ databases">
        <title>Multicomponent nature underlies the extraordinary mechanical properties of spider dragline silk.</title>
        <authorList>
            <person name="Kono N."/>
            <person name="Nakamura H."/>
            <person name="Mori M."/>
            <person name="Yoshida Y."/>
            <person name="Ohtoshi R."/>
            <person name="Malay A.D."/>
            <person name="Moran D.A.P."/>
            <person name="Tomita M."/>
            <person name="Numata K."/>
            <person name="Arakawa K."/>
        </authorList>
    </citation>
    <scope>NUCLEOTIDE SEQUENCE</scope>
</reference>
<organism evidence="1 2">
    <name type="scientific">Trichonephila inaurata madagascariensis</name>
    <dbReference type="NCBI Taxonomy" id="2747483"/>
    <lineage>
        <taxon>Eukaryota</taxon>
        <taxon>Metazoa</taxon>
        <taxon>Ecdysozoa</taxon>
        <taxon>Arthropoda</taxon>
        <taxon>Chelicerata</taxon>
        <taxon>Arachnida</taxon>
        <taxon>Araneae</taxon>
        <taxon>Araneomorphae</taxon>
        <taxon>Entelegynae</taxon>
        <taxon>Araneoidea</taxon>
        <taxon>Nephilidae</taxon>
        <taxon>Trichonephila</taxon>
        <taxon>Trichonephila inaurata</taxon>
    </lineage>
</organism>
<keyword evidence="2" id="KW-1185">Reference proteome</keyword>
<proteinExistence type="predicted"/>
<dbReference type="EMBL" id="BMAV01025657">
    <property type="protein sequence ID" value="GFS43466.1"/>
    <property type="molecule type" value="Genomic_DNA"/>
</dbReference>
<accession>A0A8X6JXP7</accession>
<comment type="caution">
    <text evidence="1">The sequence shown here is derived from an EMBL/GenBank/DDBJ whole genome shotgun (WGS) entry which is preliminary data.</text>
</comment>
<dbReference type="AlphaFoldDB" id="A0A8X6JXP7"/>
<evidence type="ECO:0000313" key="1">
    <source>
        <dbReference type="EMBL" id="GFS43466.1"/>
    </source>
</evidence>
<sequence length="83" mass="8973">MRSSYSLAFRSSPGTLAVWSFDLILDLDGWIVRSSAPAPALGDPGARTSVCTGWASGIVLLWTGLVPFELASPLLIIWNQLPW</sequence>